<evidence type="ECO:0000313" key="2">
    <source>
        <dbReference type="EMBL" id="QJA73517.1"/>
    </source>
</evidence>
<protein>
    <submittedName>
        <fullName evidence="1">Uncharacterized protein</fullName>
    </submittedName>
</protein>
<proteinExistence type="predicted"/>
<organism evidence="1">
    <name type="scientific">viral metagenome</name>
    <dbReference type="NCBI Taxonomy" id="1070528"/>
    <lineage>
        <taxon>unclassified sequences</taxon>
        <taxon>metagenomes</taxon>
        <taxon>organismal metagenomes</taxon>
    </lineage>
</organism>
<gene>
    <name evidence="2" type="ORF">MM415A02328_0004</name>
    <name evidence="1" type="ORF">MM415B01380_0002</name>
</gene>
<dbReference type="EMBL" id="MT141348">
    <property type="protein sequence ID" value="QJA58945.1"/>
    <property type="molecule type" value="Genomic_DNA"/>
</dbReference>
<sequence length="138" mass="15369">MVDIVICGEHFTDADIRQWATGDLDSIDLATVMKQLVEYLSAIIVKKVLPAVAIRRPTISDGFGNTWDAECPKCGGEMQVVRPGDARCWRCESVRAGVEDDLAVAYLDYCVGMKRQSKPWPSVDIFEAGYRAGREARR</sequence>
<dbReference type="EMBL" id="MT142033">
    <property type="protein sequence ID" value="QJA73517.1"/>
    <property type="molecule type" value="Genomic_DNA"/>
</dbReference>
<reference evidence="1" key="1">
    <citation type="submission" date="2020-03" db="EMBL/GenBank/DDBJ databases">
        <title>The deep terrestrial virosphere.</title>
        <authorList>
            <person name="Holmfeldt K."/>
            <person name="Nilsson E."/>
            <person name="Simone D."/>
            <person name="Lopez-Fernandez M."/>
            <person name="Wu X."/>
            <person name="de Brujin I."/>
            <person name="Lundin D."/>
            <person name="Andersson A."/>
            <person name="Bertilsson S."/>
            <person name="Dopson M."/>
        </authorList>
    </citation>
    <scope>NUCLEOTIDE SEQUENCE</scope>
    <source>
        <strain evidence="2">MM415A02328</strain>
        <strain evidence="1">MM415B01380</strain>
    </source>
</reference>
<name>A0A6M3INR8_9ZZZZ</name>
<accession>A0A6M3INR8</accession>
<evidence type="ECO:0000313" key="1">
    <source>
        <dbReference type="EMBL" id="QJA58945.1"/>
    </source>
</evidence>
<dbReference type="AlphaFoldDB" id="A0A6M3INR8"/>